<accession>A0A4Q4TIG6</accession>
<dbReference type="AlphaFoldDB" id="A0A4Q4TIG6"/>
<dbReference type="OrthoDB" id="5345571at2759"/>
<dbReference type="Proteomes" id="UP000293360">
    <property type="component" value="Unassembled WGS sequence"/>
</dbReference>
<gene>
    <name evidence="4" type="ORF">DL764_003602</name>
</gene>
<evidence type="ECO:0000313" key="5">
    <source>
        <dbReference type="Proteomes" id="UP000293360"/>
    </source>
</evidence>
<dbReference type="EMBL" id="QJNU01000158">
    <property type="protein sequence ID" value="RYP05744.1"/>
    <property type="molecule type" value="Genomic_DNA"/>
</dbReference>
<organism evidence="4 5">
    <name type="scientific">Monosporascus ibericus</name>
    <dbReference type="NCBI Taxonomy" id="155417"/>
    <lineage>
        <taxon>Eukaryota</taxon>
        <taxon>Fungi</taxon>
        <taxon>Dikarya</taxon>
        <taxon>Ascomycota</taxon>
        <taxon>Pezizomycotina</taxon>
        <taxon>Sordariomycetes</taxon>
        <taxon>Xylariomycetidae</taxon>
        <taxon>Xylariales</taxon>
        <taxon>Xylariales incertae sedis</taxon>
        <taxon>Monosporascus</taxon>
    </lineage>
</organism>
<dbReference type="Pfam" id="PF23076">
    <property type="entry name" value="PH_FT_C"/>
    <property type="match status" value="1"/>
</dbReference>
<evidence type="ECO:0000256" key="1">
    <source>
        <dbReference type="SAM" id="MobiDB-lite"/>
    </source>
</evidence>
<evidence type="ECO:0000259" key="3">
    <source>
        <dbReference type="Pfam" id="PF23076"/>
    </source>
</evidence>
<dbReference type="InterPro" id="IPR057081">
    <property type="entry name" value="PH_N"/>
</dbReference>
<feature type="domain" description="PH" evidence="3">
    <location>
        <begin position="379"/>
        <end position="490"/>
    </location>
</feature>
<evidence type="ECO:0000259" key="2">
    <source>
        <dbReference type="Pfam" id="PF23074"/>
    </source>
</evidence>
<sequence>MQQYPVLGQELLQGCHLEAHRANIVGIQLQGLRAALPEHYYAHLDTLISEIHIGSKLLRDIGDRLLVHIPRVPQVVDYLNVLLPCLCKSLRDISTYYNDRSMTREKRWRYLYNKMGAEHPGILLPARFSMYNQYLQLLLLLLARSPNFNINALDDLKDRILQLREARNIPPPATVTRGELIRRGDLILDWNHQSVSSAGHGLSSPSDAMQNTHWAESIFLRSPRSKREFRKYGVRHRTSEVFRPLSRLWQLAMTQGPMSRDVKILFKRSFDNDRISVIFFLQGIDQAPFLFIRSFDNLGEPWVSRRGAHELCIRRGSSSTLILNRWSNSELHKKRWAALRFVTWEELVLFHCAFVCLKAHSLLTVKVDPDEFILNKERRLFQAQIIDDGFHHSLMVYEDQVTKGIRLHAAVWDGKLRHCPVWTAFITPHCFSPAWLVRKSPHRIWLKDLDPFVFCERYRPQNQCNNKVCAFELDFVNEEAATRFKEIFSPKRAAAPTITTATEEEWSENATVAGGGDDALI</sequence>
<reference evidence="4 5" key="1">
    <citation type="submission" date="2018-06" db="EMBL/GenBank/DDBJ databases">
        <title>Complete Genomes of Monosporascus.</title>
        <authorList>
            <person name="Robinson A.J."/>
            <person name="Natvig D.O."/>
        </authorList>
    </citation>
    <scope>NUCLEOTIDE SEQUENCE [LARGE SCALE GENOMIC DNA]</scope>
    <source>
        <strain evidence="4 5">CBS 110550</strain>
    </source>
</reference>
<name>A0A4Q4TIG6_9PEZI</name>
<feature type="domain" description="PH" evidence="2">
    <location>
        <begin position="254"/>
        <end position="375"/>
    </location>
</feature>
<keyword evidence="5" id="KW-1185">Reference proteome</keyword>
<feature type="region of interest" description="Disordered" evidence="1">
    <location>
        <begin position="499"/>
        <end position="521"/>
    </location>
</feature>
<dbReference type="Pfam" id="PF23074">
    <property type="entry name" value="PH_FT_N"/>
    <property type="match status" value="1"/>
</dbReference>
<protein>
    <submittedName>
        <fullName evidence="4">Uncharacterized protein</fullName>
    </submittedName>
</protein>
<comment type="caution">
    <text evidence="4">The sequence shown here is derived from an EMBL/GenBank/DDBJ whole genome shotgun (WGS) entry which is preliminary data.</text>
</comment>
<dbReference type="InterPro" id="IPR057082">
    <property type="entry name" value="PH_C"/>
</dbReference>
<proteinExistence type="predicted"/>
<evidence type="ECO:0000313" key="4">
    <source>
        <dbReference type="EMBL" id="RYP05744.1"/>
    </source>
</evidence>